<reference evidence="6" key="1">
    <citation type="submission" date="2025-08" db="UniProtKB">
        <authorList>
            <consortium name="RefSeq"/>
        </authorList>
    </citation>
    <scope>IDENTIFICATION</scope>
    <source>
        <tissue evidence="6">Seedling</tissue>
    </source>
</reference>
<dbReference type="PANTHER" id="PTHR31080:SF12">
    <property type="entry name" value="PLANT INVERTASE_PECTIN METHYLESTERASE INHIBITOR"/>
    <property type="match status" value="1"/>
</dbReference>
<dbReference type="Gene3D" id="1.20.140.40">
    <property type="entry name" value="Invertase/pectin methylesterase inhibitor family protein"/>
    <property type="match status" value="1"/>
</dbReference>
<dbReference type="InterPro" id="IPR006501">
    <property type="entry name" value="Pectinesterase_inhib_dom"/>
</dbReference>
<evidence type="ECO:0000256" key="2">
    <source>
        <dbReference type="ARBA" id="ARBA00038471"/>
    </source>
</evidence>
<evidence type="ECO:0000259" key="4">
    <source>
        <dbReference type="SMART" id="SM00856"/>
    </source>
</evidence>
<evidence type="ECO:0000313" key="6">
    <source>
        <dbReference type="RefSeq" id="XP_015869596.3"/>
    </source>
</evidence>
<dbReference type="GO" id="GO:0048046">
    <property type="term" value="C:apoplast"/>
    <property type="evidence" value="ECO:0007669"/>
    <property type="project" value="UniProtKB-SubCell"/>
</dbReference>
<dbReference type="KEGG" id="zju:107406891"/>
<gene>
    <name evidence="6" type="primary">LOC107406891</name>
</gene>
<feature type="chain" id="PRO_5047157712" evidence="3">
    <location>
        <begin position="28"/>
        <end position="218"/>
    </location>
</feature>
<dbReference type="InterPro" id="IPR051955">
    <property type="entry name" value="PME_Inhibitor"/>
</dbReference>
<dbReference type="NCBIfam" id="TIGR01614">
    <property type="entry name" value="PME_inhib"/>
    <property type="match status" value="1"/>
</dbReference>
<feature type="signal peptide" evidence="3">
    <location>
        <begin position="1"/>
        <end position="27"/>
    </location>
</feature>
<dbReference type="InterPro" id="IPR035513">
    <property type="entry name" value="Invertase/methylesterase_inhib"/>
</dbReference>
<dbReference type="RefSeq" id="XP_015869596.3">
    <property type="nucleotide sequence ID" value="XM_016014110.4"/>
</dbReference>
<dbReference type="SUPFAM" id="SSF101148">
    <property type="entry name" value="Plant invertase/pectin methylesterase inhibitor"/>
    <property type="match status" value="1"/>
</dbReference>
<organism evidence="5 6">
    <name type="scientific">Ziziphus jujuba</name>
    <name type="common">Chinese jujube</name>
    <name type="synonym">Ziziphus sativa</name>
    <dbReference type="NCBI Taxonomy" id="326968"/>
    <lineage>
        <taxon>Eukaryota</taxon>
        <taxon>Viridiplantae</taxon>
        <taxon>Streptophyta</taxon>
        <taxon>Embryophyta</taxon>
        <taxon>Tracheophyta</taxon>
        <taxon>Spermatophyta</taxon>
        <taxon>Magnoliopsida</taxon>
        <taxon>eudicotyledons</taxon>
        <taxon>Gunneridae</taxon>
        <taxon>Pentapetalae</taxon>
        <taxon>rosids</taxon>
        <taxon>fabids</taxon>
        <taxon>Rosales</taxon>
        <taxon>Rhamnaceae</taxon>
        <taxon>Paliureae</taxon>
        <taxon>Ziziphus</taxon>
    </lineage>
</organism>
<dbReference type="FunCoup" id="A0A6P3Z3N7">
    <property type="interactions" value="5"/>
</dbReference>
<sequence>MAKLSICMLLMTFLFSTLCIFSSSVTATFPRSPRRSRLQAYIEASCQTTLYPALCVHSLSTYIGSNTTIQNPKQLAQVALKASLNRALYTRAYLKKVANELKAIKAKEYQTVKDCLEQINDSVDQLSQSIKELRRLDGKEQQGAGGGGDDLFWHISNVETWVSAALTDASSCVDEFPGQRMSKLKATVKGKVLNVAQLTSNALALFRRFASRYQAKKP</sequence>
<keyword evidence="1 3" id="KW-0732">Signal</keyword>
<feature type="domain" description="Pectinesterase inhibitor" evidence="4">
    <location>
        <begin position="37"/>
        <end position="205"/>
    </location>
</feature>
<dbReference type="GO" id="GO:0004857">
    <property type="term" value="F:enzyme inhibitor activity"/>
    <property type="evidence" value="ECO:0007669"/>
    <property type="project" value="InterPro"/>
</dbReference>
<evidence type="ECO:0000256" key="3">
    <source>
        <dbReference type="SAM" id="SignalP"/>
    </source>
</evidence>
<dbReference type="PANTHER" id="PTHR31080">
    <property type="entry name" value="PECTINESTERASE INHIBITOR-LIKE"/>
    <property type="match status" value="1"/>
</dbReference>
<proteinExistence type="inferred from homology"/>
<dbReference type="Proteomes" id="UP001652623">
    <property type="component" value="Chromosome 7"/>
</dbReference>
<name>A0A6P3Z3N7_ZIZJJ</name>
<dbReference type="Pfam" id="PF04043">
    <property type="entry name" value="PMEI"/>
    <property type="match status" value="1"/>
</dbReference>
<evidence type="ECO:0000313" key="5">
    <source>
        <dbReference type="Proteomes" id="UP001652623"/>
    </source>
</evidence>
<dbReference type="AlphaFoldDB" id="A0A6P3Z3N7"/>
<dbReference type="InParanoid" id="A0A6P3Z3N7"/>
<keyword evidence="5" id="KW-1185">Reference proteome</keyword>
<protein>
    <submittedName>
        <fullName evidence="6">Pectinesterase inhibitor 9</fullName>
    </submittedName>
</protein>
<dbReference type="GeneID" id="107406891"/>
<dbReference type="SMART" id="SM00856">
    <property type="entry name" value="PMEI"/>
    <property type="match status" value="1"/>
</dbReference>
<evidence type="ECO:0000256" key="1">
    <source>
        <dbReference type="ARBA" id="ARBA00022729"/>
    </source>
</evidence>
<accession>A0A6P3Z3N7</accession>
<dbReference type="CDD" id="cd15798">
    <property type="entry name" value="PMEI-like_3"/>
    <property type="match status" value="1"/>
</dbReference>
<comment type="similarity">
    <text evidence="2">Belongs to the PMEI family.</text>
</comment>